<dbReference type="AlphaFoldDB" id="A0A9D2RWP7"/>
<keyword evidence="2" id="KW-0815">Transposition</keyword>
<feature type="domain" description="Cas12f1-like TNB" evidence="9">
    <location>
        <begin position="322"/>
        <end position="390"/>
    </location>
</feature>
<keyword evidence="5" id="KW-0238">DNA-binding</keyword>
<dbReference type="GO" id="GO:0032196">
    <property type="term" value="P:transposition"/>
    <property type="evidence" value="ECO:0007669"/>
    <property type="project" value="UniProtKB-KW"/>
</dbReference>
<evidence type="ECO:0000256" key="1">
    <source>
        <dbReference type="ARBA" id="ARBA00008761"/>
    </source>
</evidence>
<reference evidence="11" key="1">
    <citation type="journal article" date="2021" name="PeerJ">
        <title>Extensive microbial diversity within the chicken gut microbiome revealed by metagenomics and culture.</title>
        <authorList>
            <person name="Gilroy R."/>
            <person name="Ravi A."/>
            <person name="Getino M."/>
            <person name="Pursley I."/>
            <person name="Horton D.L."/>
            <person name="Alikhan N.F."/>
            <person name="Baker D."/>
            <person name="Gharbi K."/>
            <person name="Hall N."/>
            <person name="Watson M."/>
            <person name="Adriaenssens E.M."/>
            <person name="Foster-Nyarko E."/>
            <person name="Jarju S."/>
            <person name="Secka A."/>
            <person name="Antonio M."/>
            <person name="Oren A."/>
            <person name="Chaudhuri R.R."/>
            <person name="La Ragione R."/>
            <person name="Hildebrand F."/>
            <person name="Pallen M.J."/>
        </authorList>
    </citation>
    <scope>NUCLEOTIDE SEQUENCE</scope>
    <source>
        <strain evidence="11">ChiSjej1B19-5720</strain>
    </source>
</reference>
<evidence type="ECO:0000256" key="7">
    <source>
        <dbReference type="SAM" id="Coils"/>
    </source>
</evidence>
<keyword evidence="6" id="KW-0233">DNA recombination</keyword>
<dbReference type="Proteomes" id="UP000823842">
    <property type="component" value="Unassembled WGS sequence"/>
</dbReference>
<keyword evidence="3" id="KW-0479">Metal-binding</keyword>
<evidence type="ECO:0000259" key="10">
    <source>
        <dbReference type="Pfam" id="PF12323"/>
    </source>
</evidence>
<dbReference type="Pfam" id="PF01385">
    <property type="entry name" value="OrfB_IS605"/>
    <property type="match status" value="1"/>
</dbReference>
<gene>
    <name evidence="11" type="ORF">IAA06_12195</name>
</gene>
<comment type="similarity">
    <text evidence="1">In the C-terminal section; belongs to the transposase 35 family.</text>
</comment>
<feature type="domain" description="Probable transposase IS891/IS1136/IS1341" evidence="8">
    <location>
        <begin position="192"/>
        <end position="309"/>
    </location>
</feature>
<evidence type="ECO:0000256" key="4">
    <source>
        <dbReference type="ARBA" id="ARBA00022833"/>
    </source>
</evidence>
<protein>
    <submittedName>
        <fullName evidence="11">Transposase</fullName>
    </submittedName>
</protein>
<dbReference type="EMBL" id="DWYZ01000225">
    <property type="protein sequence ID" value="HJB29533.1"/>
    <property type="molecule type" value="Genomic_DNA"/>
</dbReference>
<reference evidence="11" key="2">
    <citation type="submission" date="2021-04" db="EMBL/GenBank/DDBJ databases">
        <authorList>
            <person name="Gilroy R."/>
        </authorList>
    </citation>
    <scope>NUCLEOTIDE SEQUENCE</scope>
    <source>
        <strain evidence="11">ChiSjej1B19-5720</strain>
    </source>
</reference>
<dbReference type="InterPro" id="IPR010095">
    <property type="entry name" value="Cas12f1-like_TNB"/>
</dbReference>
<dbReference type="Pfam" id="PF07282">
    <property type="entry name" value="Cas12f1-like_TNB"/>
    <property type="match status" value="1"/>
</dbReference>
<dbReference type="GO" id="GO:0006310">
    <property type="term" value="P:DNA recombination"/>
    <property type="evidence" value="ECO:0007669"/>
    <property type="project" value="UniProtKB-KW"/>
</dbReference>
<keyword evidence="4" id="KW-0862">Zinc</keyword>
<organism evidence="11 12">
    <name type="scientific">Candidatus Blautia faecavium</name>
    <dbReference type="NCBI Taxonomy" id="2838487"/>
    <lineage>
        <taxon>Bacteria</taxon>
        <taxon>Bacillati</taxon>
        <taxon>Bacillota</taxon>
        <taxon>Clostridia</taxon>
        <taxon>Lachnospirales</taxon>
        <taxon>Lachnospiraceae</taxon>
        <taxon>Blautia</taxon>
    </lineage>
</organism>
<dbReference type="GO" id="GO:0003677">
    <property type="term" value="F:DNA binding"/>
    <property type="evidence" value="ECO:0007669"/>
    <property type="project" value="UniProtKB-KW"/>
</dbReference>
<sequence length="406" mass="46410">MPLKKNSPNKNKQVDRTASYRVAGSRKDTDKQNIAFRFRAYPTKEQEAYFSRVFGCCRFLWNTFLGDDLEHLGVMGTRLGNTPADYKDIYPFLSEVDNYALCNVQKNYNKAWKAYYAGNNEKPGFKKKGKCKESFTTNVSHGNIRLCGDGIRLPLLPGKVLPLLMHREVPDGMKMKSVTVTREPDGSYYASILYEYEAKTTLVLEKEAPLKTVGLDMSMKELFVSSDGEMGDYPRYFRESEDRLAKAQRKLSRMEKGSNNYLRQKEKVAKIHAVIKHQRRDFLHKLSSRLVCRYDVICIEDLDMHAMAQTLNLGKSVSDNGWGTFVRMLEYKCRHAGKYIVKIGKWVPSSQACSVCGYLNKDVKDLSVRKWYCPSCGAFHDRDANAAQNILQEGLSIYYSSAHLAC</sequence>
<evidence type="ECO:0000259" key="9">
    <source>
        <dbReference type="Pfam" id="PF07282"/>
    </source>
</evidence>
<dbReference type="GO" id="GO:0046872">
    <property type="term" value="F:metal ion binding"/>
    <property type="evidence" value="ECO:0007669"/>
    <property type="project" value="UniProtKB-KW"/>
</dbReference>
<proteinExistence type="inferred from homology"/>
<evidence type="ECO:0000256" key="3">
    <source>
        <dbReference type="ARBA" id="ARBA00022723"/>
    </source>
</evidence>
<feature type="domain" description="Transposase putative helix-turn-helix" evidence="10">
    <location>
        <begin position="33"/>
        <end position="65"/>
    </location>
</feature>
<dbReference type="NCBIfam" id="NF040570">
    <property type="entry name" value="guided_TnpB"/>
    <property type="match status" value="1"/>
</dbReference>
<dbReference type="InterPro" id="IPR021027">
    <property type="entry name" value="Transposase_put_HTH"/>
</dbReference>
<evidence type="ECO:0000256" key="2">
    <source>
        <dbReference type="ARBA" id="ARBA00022578"/>
    </source>
</evidence>
<evidence type="ECO:0000259" key="8">
    <source>
        <dbReference type="Pfam" id="PF01385"/>
    </source>
</evidence>
<evidence type="ECO:0000256" key="5">
    <source>
        <dbReference type="ARBA" id="ARBA00023125"/>
    </source>
</evidence>
<keyword evidence="7" id="KW-0175">Coiled coil</keyword>
<evidence type="ECO:0000313" key="12">
    <source>
        <dbReference type="Proteomes" id="UP000823842"/>
    </source>
</evidence>
<accession>A0A9D2RWP7</accession>
<feature type="coiled-coil region" evidence="7">
    <location>
        <begin position="237"/>
        <end position="264"/>
    </location>
</feature>
<evidence type="ECO:0000313" key="11">
    <source>
        <dbReference type="EMBL" id="HJB29533.1"/>
    </source>
</evidence>
<dbReference type="InterPro" id="IPR001959">
    <property type="entry name" value="Transposase"/>
</dbReference>
<dbReference type="Pfam" id="PF12323">
    <property type="entry name" value="HTH_OrfB_IS605"/>
    <property type="match status" value="1"/>
</dbReference>
<evidence type="ECO:0000256" key="6">
    <source>
        <dbReference type="ARBA" id="ARBA00023172"/>
    </source>
</evidence>
<name>A0A9D2RWP7_9FIRM</name>
<comment type="caution">
    <text evidence="11">The sequence shown here is derived from an EMBL/GenBank/DDBJ whole genome shotgun (WGS) entry which is preliminary data.</text>
</comment>